<proteinExistence type="predicted"/>
<dbReference type="Proteomes" id="UP000237222">
    <property type="component" value="Unassembled WGS sequence"/>
</dbReference>
<comment type="caution">
    <text evidence="1">The sequence shown here is derived from an EMBL/GenBank/DDBJ whole genome shotgun (WGS) entry which is preliminary data.</text>
</comment>
<evidence type="ECO:0000313" key="2">
    <source>
        <dbReference type="EMBL" id="RNL60905.1"/>
    </source>
</evidence>
<reference evidence="2 4" key="2">
    <citation type="submission" date="2018-10" db="EMBL/GenBank/DDBJ databases">
        <title>Draft genome sequence of Zhongshania sp. DSW25-10.</title>
        <authorList>
            <person name="Oh J."/>
        </authorList>
    </citation>
    <scope>NUCLEOTIDE SEQUENCE [LARGE SCALE GENOMIC DNA]</scope>
    <source>
        <strain evidence="2 4">DSW25-10</strain>
    </source>
</reference>
<sequence length="143" mass="16263">MFTSNEFLLLLCAAFCLAIFLFALKELQQIRYWRNSCERHLYRRLAVAAEYAWALENRNFLRNWQNLSTQTMAEGVEIAEALHSGISSIPFSILESIPATRAGARSIRNIHDSALEDIYGGLGTVNRQLGNKLGRMLRGKKKD</sequence>
<dbReference type="EMBL" id="PQGG01000007">
    <property type="protein sequence ID" value="POP54150.1"/>
    <property type="molecule type" value="Genomic_DNA"/>
</dbReference>
<evidence type="ECO:0000313" key="4">
    <source>
        <dbReference type="Proteomes" id="UP000274695"/>
    </source>
</evidence>
<organism evidence="1 3">
    <name type="scientific">Zhongshania marina</name>
    <dbReference type="NCBI Taxonomy" id="2304603"/>
    <lineage>
        <taxon>Bacteria</taxon>
        <taxon>Pseudomonadati</taxon>
        <taxon>Pseudomonadota</taxon>
        <taxon>Gammaproteobacteria</taxon>
        <taxon>Cellvibrionales</taxon>
        <taxon>Spongiibacteraceae</taxon>
        <taxon>Zhongshania</taxon>
    </lineage>
</organism>
<protein>
    <submittedName>
        <fullName evidence="1">Uncharacterized protein</fullName>
    </submittedName>
</protein>
<dbReference type="EMBL" id="RHGB01000014">
    <property type="protein sequence ID" value="RNL60905.1"/>
    <property type="molecule type" value="Genomic_DNA"/>
</dbReference>
<reference evidence="1" key="1">
    <citation type="submission" date="2018-01" db="EMBL/GenBank/DDBJ databases">
        <authorList>
            <person name="Yu X.-D."/>
        </authorList>
    </citation>
    <scope>NUCLEOTIDE SEQUENCE</scope>
    <source>
        <strain evidence="1">ZX-21</strain>
    </source>
</reference>
<evidence type="ECO:0000313" key="3">
    <source>
        <dbReference type="Proteomes" id="UP000237222"/>
    </source>
</evidence>
<accession>A0A2S4HJR9</accession>
<evidence type="ECO:0000313" key="1">
    <source>
        <dbReference type="EMBL" id="POP54150.1"/>
    </source>
</evidence>
<gene>
    <name evidence="1" type="ORF">C0068_02465</name>
    <name evidence="2" type="ORF">D0911_12955</name>
</gene>
<keyword evidence="4" id="KW-1185">Reference proteome</keyword>
<dbReference type="AlphaFoldDB" id="A0A2S4HJR9"/>
<name>A0A2S4HJR9_9GAMM</name>
<dbReference type="Proteomes" id="UP000274695">
    <property type="component" value="Unassembled WGS sequence"/>
</dbReference>